<evidence type="ECO:0000313" key="3">
    <source>
        <dbReference type="Proteomes" id="UP001497497"/>
    </source>
</evidence>
<evidence type="ECO:0000256" key="1">
    <source>
        <dbReference type="SAM" id="MobiDB-lite"/>
    </source>
</evidence>
<reference evidence="2 3" key="1">
    <citation type="submission" date="2024-04" db="EMBL/GenBank/DDBJ databases">
        <authorList>
            <consortium name="Genoscope - CEA"/>
            <person name="William W."/>
        </authorList>
    </citation>
    <scope>NUCLEOTIDE SEQUENCE [LARGE SCALE GENOMIC DNA]</scope>
</reference>
<evidence type="ECO:0000313" key="2">
    <source>
        <dbReference type="EMBL" id="CAL1534289.1"/>
    </source>
</evidence>
<feature type="compositionally biased region" description="Acidic residues" evidence="1">
    <location>
        <begin position="1"/>
        <end position="16"/>
    </location>
</feature>
<sequence length="119" mass="12665">NVAGDEEDVTEEENESDEKKVIYGDESLVKANDRVRLRSGMGDGSRASGGKPGQNEDLLSLRPPPIVQKTTRSRGKSANGPSGDTNIGGSAGDEDFEKLKELSSKLQDSDDVTDKPSAE</sequence>
<protein>
    <submittedName>
        <fullName evidence="2">Uncharacterized protein</fullName>
    </submittedName>
</protein>
<gene>
    <name evidence="2" type="ORF">GSLYS_00008249001</name>
</gene>
<feature type="non-terminal residue" evidence="2">
    <location>
        <position position="1"/>
    </location>
</feature>
<feature type="non-terminal residue" evidence="2">
    <location>
        <position position="119"/>
    </location>
</feature>
<feature type="compositionally biased region" description="Polar residues" evidence="1">
    <location>
        <begin position="79"/>
        <end position="88"/>
    </location>
</feature>
<feature type="compositionally biased region" description="Basic and acidic residues" evidence="1">
    <location>
        <begin position="17"/>
        <end position="36"/>
    </location>
</feature>
<accession>A0AAV2HJU0</accession>
<organism evidence="2 3">
    <name type="scientific">Lymnaea stagnalis</name>
    <name type="common">Great pond snail</name>
    <name type="synonym">Helix stagnalis</name>
    <dbReference type="NCBI Taxonomy" id="6523"/>
    <lineage>
        <taxon>Eukaryota</taxon>
        <taxon>Metazoa</taxon>
        <taxon>Spiralia</taxon>
        <taxon>Lophotrochozoa</taxon>
        <taxon>Mollusca</taxon>
        <taxon>Gastropoda</taxon>
        <taxon>Heterobranchia</taxon>
        <taxon>Euthyneura</taxon>
        <taxon>Panpulmonata</taxon>
        <taxon>Hygrophila</taxon>
        <taxon>Lymnaeoidea</taxon>
        <taxon>Lymnaeidae</taxon>
        <taxon>Lymnaea</taxon>
    </lineage>
</organism>
<feature type="region of interest" description="Disordered" evidence="1">
    <location>
        <begin position="1"/>
        <end position="119"/>
    </location>
</feature>
<dbReference type="EMBL" id="CAXITT010000167">
    <property type="protein sequence ID" value="CAL1534289.1"/>
    <property type="molecule type" value="Genomic_DNA"/>
</dbReference>
<dbReference type="Proteomes" id="UP001497497">
    <property type="component" value="Unassembled WGS sequence"/>
</dbReference>
<name>A0AAV2HJU0_LYMST</name>
<keyword evidence="3" id="KW-1185">Reference proteome</keyword>
<proteinExistence type="predicted"/>
<comment type="caution">
    <text evidence="2">The sequence shown here is derived from an EMBL/GenBank/DDBJ whole genome shotgun (WGS) entry which is preliminary data.</text>
</comment>
<dbReference type="AlphaFoldDB" id="A0AAV2HJU0"/>